<dbReference type="PANTHER" id="PTHR37529">
    <property type="entry name" value="TRANSPOSASE INSG FOR INSERTION SEQUENCE ELEMENT IS4-RELATED"/>
    <property type="match status" value="1"/>
</dbReference>
<sequence>MTLDVPDEQANAKAFGYVQGGRGEAAYPQIRFVALAECATHALRQVQMGGVRDSEQALMRELFPAFSAEMLVLADRLFYGYEMWREAATTGAKLPWRVKSNLRLLCEVRLADGSYLSSVYASDTDRRHQRNGMRVRVIEYRLEGGAGCRTAISPDHQSAGTGCGPRCRVGGAVSPALENRRDVR</sequence>
<evidence type="ECO:0000313" key="4">
    <source>
        <dbReference type="Proteomes" id="UP000070119"/>
    </source>
</evidence>
<accession>A0A106Q6I2</accession>
<dbReference type="PANTHER" id="PTHR37529:SF1">
    <property type="entry name" value="TRANSPOSASE INSG FOR INSERTION SEQUENCE ELEMENT IS4-RELATED"/>
    <property type="match status" value="1"/>
</dbReference>
<evidence type="ECO:0000313" key="2">
    <source>
        <dbReference type="EMBL" id="KWZ58720.1"/>
    </source>
</evidence>
<gene>
    <name evidence="2" type="ORF">WK57_16585</name>
    <name evidence="1" type="ORF">WL29_29055</name>
</gene>
<name>A0A106Q6I2_9BURK</name>
<dbReference type="Proteomes" id="UP000060630">
    <property type="component" value="Unassembled WGS sequence"/>
</dbReference>
<evidence type="ECO:0008006" key="5">
    <source>
        <dbReference type="Google" id="ProtNLM"/>
    </source>
</evidence>
<evidence type="ECO:0000313" key="1">
    <source>
        <dbReference type="EMBL" id="KWA80840.1"/>
    </source>
</evidence>
<dbReference type="EMBL" id="LNJU01000002">
    <property type="protein sequence ID" value="KWZ58720.1"/>
    <property type="molecule type" value="Genomic_DNA"/>
</dbReference>
<reference evidence="1 3" key="1">
    <citation type="submission" date="2015-11" db="EMBL/GenBank/DDBJ databases">
        <title>Expanding the genomic diversity of Burkholderia species for the development of highly accurate diagnostics.</title>
        <authorList>
            <person name="Sahl J."/>
            <person name="Keim P."/>
            <person name="Wagner D."/>
        </authorList>
    </citation>
    <scope>NUCLEOTIDE SEQUENCE [LARGE SCALE GENOMIC DNA]</scope>
    <source>
        <strain evidence="1 3">MSMB2087WGS</strain>
    </source>
</reference>
<dbReference type="RefSeq" id="WP_060192916.1">
    <property type="nucleotide sequence ID" value="NZ_LNJU01000002.1"/>
</dbReference>
<comment type="caution">
    <text evidence="1">The sequence shown here is derived from an EMBL/GenBank/DDBJ whole genome shotgun (WGS) entry which is preliminary data.</text>
</comment>
<organism evidence="1 3">
    <name type="scientific">Burkholderia ubonensis</name>
    <dbReference type="NCBI Taxonomy" id="101571"/>
    <lineage>
        <taxon>Bacteria</taxon>
        <taxon>Pseudomonadati</taxon>
        <taxon>Pseudomonadota</taxon>
        <taxon>Betaproteobacteria</taxon>
        <taxon>Burkholderiales</taxon>
        <taxon>Burkholderiaceae</taxon>
        <taxon>Burkholderia</taxon>
        <taxon>Burkholderia cepacia complex</taxon>
    </lineage>
</organism>
<dbReference type="AlphaFoldDB" id="A0A106Q6I2"/>
<dbReference type="EMBL" id="LPHD01000096">
    <property type="protein sequence ID" value="KWA80840.1"/>
    <property type="molecule type" value="Genomic_DNA"/>
</dbReference>
<evidence type="ECO:0000313" key="3">
    <source>
        <dbReference type="Proteomes" id="UP000060630"/>
    </source>
</evidence>
<proteinExistence type="predicted"/>
<dbReference type="Proteomes" id="UP000070119">
    <property type="component" value="Unassembled WGS sequence"/>
</dbReference>
<reference evidence="2 4" key="2">
    <citation type="submission" date="2015-11" db="EMBL/GenBank/DDBJ databases">
        <authorList>
            <person name="Sahl J."/>
            <person name="Wagner D."/>
            <person name="Keim P."/>
        </authorList>
    </citation>
    <scope>NUCLEOTIDE SEQUENCE [LARGE SCALE GENOMIC DNA]</scope>
    <source>
        <strain evidence="2 4">MSMB1157</strain>
    </source>
</reference>
<protein>
    <recommendedName>
        <fullName evidence="5">Transposase IS4-like domain-containing protein</fullName>
    </recommendedName>
</protein>